<feature type="non-terminal residue" evidence="4">
    <location>
        <position position="1"/>
    </location>
</feature>
<keyword evidence="2" id="KW-0472">Membrane</keyword>
<evidence type="ECO:0000313" key="5">
    <source>
        <dbReference type="Proteomes" id="UP000837857"/>
    </source>
</evidence>
<evidence type="ECO:0000256" key="2">
    <source>
        <dbReference type="SAM" id="Phobius"/>
    </source>
</evidence>
<feature type="compositionally biased region" description="Basic and acidic residues" evidence="1">
    <location>
        <begin position="203"/>
        <end position="213"/>
    </location>
</feature>
<dbReference type="SUPFAM" id="SSF56436">
    <property type="entry name" value="C-type lectin-like"/>
    <property type="match status" value="1"/>
</dbReference>
<reference evidence="4" key="1">
    <citation type="submission" date="2022-03" db="EMBL/GenBank/DDBJ databases">
        <authorList>
            <person name="Martin H S."/>
        </authorList>
    </citation>
    <scope>NUCLEOTIDE SEQUENCE</scope>
</reference>
<keyword evidence="2" id="KW-1133">Transmembrane helix</keyword>
<proteinExistence type="predicted"/>
<evidence type="ECO:0000259" key="3">
    <source>
        <dbReference type="PROSITE" id="PS50041"/>
    </source>
</evidence>
<name>A0ABN8IZP6_9NEOP</name>
<keyword evidence="5" id="KW-1185">Reference proteome</keyword>
<dbReference type="EMBL" id="OW152817">
    <property type="protein sequence ID" value="CAH2069174.1"/>
    <property type="molecule type" value="Genomic_DNA"/>
</dbReference>
<feature type="region of interest" description="Disordered" evidence="1">
    <location>
        <begin position="106"/>
        <end position="213"/>
    </location>
</feature>
<dbReference type="SMART" id="SM00034">
    <property type="entry name" value="CLECT"/>
    <property type="match status" value="1"/>
</dbReference>
<evidence type="ECO:0000313" key="4">
    <source>
        <dbReference type="EMBL" id="CAH2069174.1"/>
    </source>
</evidence>
<dbReference type="CDD" id="cd00037">
    <property type="entry name" value="CLECT"/>
    <property type="match status" value="1"/>
</dbReference>
<dbReference type="InterPro" id="IPR016187">
    <property type="entry name" value="CTDL_fold"/>
</dbReference>
<keyword evidence="2" id="KW-0812">Transmembrane</keyword>
<protein>
    <recommendedName>
        <fullName evidence="3">C-type lectin domain-containing protein</fullName>
    </recommendedName>
</protein>
<dbReference type="Proteomes" id="UP000837857">
    <property type="component" value="Chromosome 5"/>
</dbReference>
<dbReference type="Gene3D" id="3.10.100.10">
    <property type="entry name" value="Mannose-Binding Protein A, subunit A"/>
    <property type="match status" value="1"/>
</dbReference>
<evidence type="ECO:0000256" key="1">
    <source>
        <dbReference type="SAM" id="MobiDB-lite"/>
    </source>
</evidence>
<accession>A0ABN8IZP6</accession>
<feature type="domain" description="C-type lectin" evidence="3">
    <location>
        <begin position="268"/>
        <end position="391"/>
    </location>
</feature>
<gene>
    <name evidence="4" type="ORF">IPOD504_LOCUS14773</name>
</gene>
<dbReference type="InterPro" id="IPR016186">
    <property type="entry name" value="C-type_lectin-like/link_sf"/>
</dbReference>
<sequence length="423" mass="46130">MSTRWAAATAVTFSGDNLPPKQVSCIATISWNSLAMALLCYMWVGLLSLGFVNSENTTLVEETCHQEPWQPGPWGALLEDWATSEPVYSERHGRIMALPPTKGYYVTERIDGPLTPPPPPPGPPDNYPPPGRPGPPGPPGPPPPGPKPPGPGGPPGPMRTPLAPHNYNEWSPPSGGKIVNRPNSYDTFRPSYPMAGHRPPRPAADRVDEPPRKQVSETDLYLLGAIEKLVYRVDLMEKRLRRMEENVHYLVAGADAEPEPCPGNFSRTGAGCFHWSAEALDWKGANLACRRLKAVLLELPEPNGKRQLVSAILADKERKGNDFWTGGLNPGLLWIWAHSARPVEGNSSSEASGASAIPGEGRCLALVQDAALGAYRLRGRDCALRHRFVCQKEEDKEKLANEIERAARKLKSIEGTAGGRRLD</sequence>
<feature type="transmembrane region" description="Helical" evidence="2">
    <location>
        <begin position="35"/>
        <end position="52"/>
    </location>
</feature>
<dbReference type="InterPro" id="IPR001304">
    <property type="entry name" value="C-type_lectin-like"/>
</dbReference>
<organism evidence="4 5">
    <name type="scientific">Iphiclides podalirius</name>
    <name type="common">scarce swallowtail</name>
    <dbReference type="NCBI Taxonomy" id="110791"/>
    <lineage>
        <taxon>Eukaryota</taxon>
        <taxon>Metazoa</taxon>
        <taxon>Ecdysozoa</taxon>
        <taxon>Arthropoda</taxon>
        <taxon>Hexapoda</taxon>
        <taxon>Insecta</taxon>
        <taxon>Pterygota</taxon>
        <taxon>Neoptera</taxon>
        <taxon>Endopterygota</taxon>
        <taxon>Lepidoptera</taxon>
        <taxon>Glossata</taxon>
        <taxon>Ditrysia</taxon>
        <taxon>Papilionoidea</taxon>
        <taxon>Papilionidae</taxon>
        <taxon>Papilioninae</taxon>
        <taxon>Iphiclides</taxon>
    </lineage>
</organism>
<dbReference type="PROSITE" id="PS50041">
    <property type="entry name" value="C_TYPE_LECTIN_2"/>
    <property type="match status" value="1"/>
</dbReference>
<feature type="compositionally biased region" description="Pro residues" evidence="1">
    <location>
        <begin position="114"/>
        <end position="158"/>
    </location>
</feature>